<dbReference type="CDD" id="cd02440">
    <property type="entry name" value="AdoMet_MTases"/>
    <property type="match status" value="1"/>
</dbReference>
<protein>
    <submittedName>
        <fullName evidence="7">tRNA (Guanine(37)-N1)-methyltransferase</fullName>
    </submittedName>
</protein>
<evidence type="ECO:0000259" key="6">
    <source>
        <dbReference type="PROSITE" id="PS51684"/>
    </source>
</evidence>
<keyword evidence="4" id="KW-0949">S-adenosyl-L-methionine</keyword>
<dbReference type="Gene3D" id="3.40.50.150">
    <property type="entry name" value="Vaccinia Virus protein VP39"/>
    <property type="match status" value="1"/>
</dbReference>
<evidence type="ECO:0000256" key="4">
    <source>
        <dbReference type="ARBA" id="ARBA00022691"/>
    </source>
</evidence>
<gene>
    <name evidence="7" type="ORF">CM83_101021</name>
</gene>
<evidence type="ECO:0000256" key="5">
    <source>
        <dbReference type="ARBA" id="ARBA00022694"/>
    </source>
</evidence>
<dbReference type="InterPro" id="IPR029063">
    <property type="entry name" value="SAM-dependent_MTases_sf"/>
</dbReference>
<reference evidence="7" key="1">
    <citation type="journal article" date="2014" name="PLoS ONE">
        <title>Transcriptome-Based Identification of ABC Transporters in the Western Tarnished Plant Bug Lygus hesperus.</title>
        <authorList>
            <person name="Hull J.J."/>
            <person name="Chaney K."/>
            <person name="Geib S.M."/>
            <person name="Fabrick J.A."/>
            <person name="Brent C.S."/>
            <person name="Walsh D."/>
            <person name="Lavine L.C."/>
        </authorList>
    </citation>
    <scope>NUCLEOTIDE SEQUENCE</scope>
</reference>
<dbReference type="InterPro" id="IPR056743">
    <property type="entry name" value="TRM5-TYW2-like_MTfase"/>
</dbReference>
<evidence type="ECO:0000256" key="3">
    <source>
        <dbReference type="ARBA" id="ARBA00022679"/>
    </source>
</evidence>
<feature type="domain" description="SAM-dependent methyltransferase TRM5/TYW2-type" evidence="6">
    <location>
        <begin position="1"/>
        <end position="150"/>
    </location>
</feature>
<dbReference type="PROSITE" id="PS51684">
    <property type="entry name" value="SAM_MT_TRM5_TYW2"/>
    <property type="match status" value="1"/>
</dbReference>
<name>A0A0A9XJ29_LYGHE</name>
<dbReference type="GO" id="GO:0002939">
    <property type="term" value="P:tRNA N1-guanine methylation"/>
    <property type="evidence" value="ECO:0007669"/>
    <property type="project" value="TreeGrafter"/>
</dbReference>
<dbReference type="SUPFAM" id="SSF53335">
    <property type="entry name" value="S-adenosyl-L-methionine-dependent methyltransferases"/>
    <property type="match status" value="1"/>
</dbReference>
<evidence type="ECO:0000256" key="2">
    <source>
        <dbReference type="ARBA" id="ARBA00022603"/>
    </source>
</evidence>
<evidence type="ECO:0000313" key="7">
    <source>
        <dbReference type="EMBL" id="JAG20727.1"/>
    </source>
</evidence>
<organism evidence="7">
    <name type="scientific">Lygus hesperus</name>
    <name type="common">Western plant bug</name>
    <dbReference type="NCBI Taxonomy" id="30085"/>
    <lineage>
        <taxon>Eukaryota</taxon>
        <taxon>Metazoa</taxon>
        <taxon>Ecdysozoa</taxon>
        <taxon>Arthropoda</taxon>
        <taxon>Hexapoda</taxon>
        <taxon>Insecta</taxon>
        <taxon>Pterygota</taxon>
        <taxon>Neoptera</taxon>
        <taxon>Paraneoptera</taxon>
        <taxon>Hemiptera</taxon>
        <taxon>Heteroptera</taxon>
        <taxon>Panheteroptera</taxon>
        <taxon>Cimicomorpha</taxon>
        <taxon>Miridae</taxon>
        <taxon>Mirini</taxon>
        <taxon>Lygus</taxon>
    </lineage>
</organism>
<reference evidence="7" key="2">
    <citation type="submission" date="2014-07" db="EMBL/GenBank/DDBJ databases">
        <authorList>
            <person name="Hull J."/>
        </authorList>
    </citation>
    <scope>NUCLEOTIDE SEQUENCE</scope>
</reference>
<accession>A0A0A9XJ29</accession>
<proteinExistence type="predicted"/>
<keyword evidence="1" id="KW-0963">Cytoplasm</keyword>
<dbReference type="EMBL" id="GBHO01022877">
    <property type="protein sequence ID" value="JAG20727.1"/>
    <property type="molecule type" value="Transcribed_RNA"/>
</dbReference>
<keyword evidence="5" id="KW-0819">tRNA processing</keyword>
<dbReference type="InterPro" id="IPR030382">
    <property type="entry name" value="MeTrfase_TRM5/TYW2"/>
</dbReference>
<dbReference type="GO" id="GO:0005737">
    <property type="term" value="C:cytoplasm"/>
    <property type="evidence" value="ECO:0007669"/>
    <property type="project" value="TreeGrafter"/>
</dbReference>
<dbReference type="PANTHER" id="PTHR23245">
    <property type="entry name" value="TRNA METHYLTRANSFERASE"/>
    <property type="match status" value="1"/>
</dbReference>
<sequence>MEVIAGEAATVTHVREQNCIFELDFSKVYWNSRLQMEHCRMVHLCCMLSKYTDNANRFKKKYTSTIVDLFCGVGPFAIPSAKRGCFVYANDLNPTCIEYLKKNSVANHVERNIIPSVMDAREFWECIVGEEVYNIMHTEVSDNTQVVEHI</sequence>
<keyword evidence="2 7" id="KW-0489">Methyltransferase</keyword>
<dbReference type="PANTHER" id="PTHR23245:SF36">
    <property type="entry name" value="TRNA (GUANINE(37)-N1)-METHYLTRANSFERASE"/>
    <property type="match status" value="1"/>
</dbReference>
<evidence type="ECO:0000256" key="1">
    <source>
        <dbReference type="ARBA" id="ARBA00022490"/>
    </source>
</evidence>
<dbReference type="Pfam" id="PF02475">
    <property type="entry name" value="TRM5-TYW2_MTfase"/>
    <property type="match status" value="1"/>
</dbReference>
<dbReference type="AlphaFoldDB" id="A0A0A9XJ29"/>
<keyword evidence="3 7" id="KW-0808">Transferase</keyword>
<dbReference type="GO" id="GO:0008175">
    <property type="term" value="F:tRNA methyltransferase activity"/>
    <property type="evidence" value="ECO:0007669"/>
    <property type="project" value="TreeGrafter"/>
</dbReference>